<sequence>MKIKAEPGQFTAGVTKVLKPKTVLWVAYPKKSSKLKSDLTRDEGWKQLVMK</sequence>
<keyword evidence="2" id="KW-1185">Reference proteome</keyword>
<name>A0ABW4X171_9BACT</name>
<comment type="caution">
    <text evidence="1">The sequence shown here is derived from an EMBL/GenBank/DDBJ whole genome shotgun (WGS) entry which is preliminary data.</text>
</comment>
<proteinExistence type="predicted"/>
<organism evidence="1 2">
    <name type="scientific">Pontibacter silvestris</name>
    <dbReference type="NCBI Taxonomy" id="2305183"/>
    <lineage>
        <taxon>Bacteria</taxon>
        <taxon>Pseudomonadati</taxon>
        <taxon>Bacteroidota</taxon>
        <taxon>Cytophagia</taxon>
        <taxon>Cytophagales</taxon>
        <taxon>Hymenobacteraceae</taxon>
        <taxon>Pontibacter</taxon>
    </lineage>
</organism>
<evidence type="ECO:0000313" key="1">
    <source>
        <dbReference type="EMBL" id="MFD2068704.1"/>
    </source>
</evidence>
<accession>A0ABW4X171</accession>
<reference evidence="2" key="1">
    <citation type="journal article" date="2019" name="Int. J. Syst. Evol. Microbiol.">
        <title>The Global Catalogue of Microorganisms (GCM) 10K type strain sequencing project: providing services to taxonomists for standard genome sequencing and annotation.</title>
        <authorList>
            <consortium name="The Broad Institute Genomics Platform"/>
            <consortium name="The Broad Institute Genome Sequencing Center for Infectious Disease"/>
            <person name="Wu L."/>
            <person name="Ma J."/>
        </authorList>
    </citation>
    <scope>NUCLEOTIDE SEQUENCE [LARGE SCALE GENOMIC DNA]</scope>
    <source>
        <strain evidence="2">JCM 16545</strain>
    </source>
</reference>
<dbReference type="RefSeq" id="WP_229959116.1">
    <property type="nucleotide sequence ID" value="NZ_JAJJWI010000004.1"/>
</dbReference>
<evidence type="ECO:0000313" key="2">
    <source>
        <dbReference type="Proteomes" id="UP001597369"/>
    </source>
</evidence>
<protein>
    <submittedName>
        <fullName evidence="1">Uncharacterized protein</fullName>
    </submittedName>
</protein>
<dbReference type="EMBL" id="JBHUHV010000054">
    <property type="protein sequence ID" value="MFD2068704.1"/>
    <property type="molecule type" value="Genomic_DNA"/>
</dbReference>
<dbReference type="Proteomes" id="UP001597369">
    <property type="component" value="Unassembled WGS sequence"/>
</dbReference>
<gene>
    <name evidence="1" type="ORF">ACFSKU_17575</name>
</gene>